<keyword evidence="3" id="KW-1185">Reference proteome</keyword>
<evidence type="ECO:0000313" key="3">
    <source>
        <dbReference type="Proteomes" id="UP000824469"/>
    </source>
</evidence>
<evidence type="ECO:0000256" key="1">
    <source>
        <dbReference type="SAM" id="MobiDB-lite"/>
    </source>
</evidence>
<feature type="non-terminal residue" evidence="2">
    <location>
        <position position="1"/>
    </location>
</feature>
<dbReference type="EMBL" id="JAHRHJ020003813">
    <property type="protein sequence ID" value="KAH9287792.1"/>
    <property type="molecule type" value="Genomic_DNA"/>
</dbReference>
<proteinExistence type="predicted"/>
<dbReference type="AlphaFoldDB" id="A0AA38BQS0"/>
<feature type="region of interest" description="Disordered" evidence="1">
    <location>
        <begin position="1"/>
        <end position="29"/>
    </location>
</feature>
<gene>
    <name evidence="2" type="ORF">KI387_031909</name>
</gene>
<protein>
    <submittedName>
        <fullName evidence="2">Uncharacterized protein</fullName>
    </submittedName>
</protein>
<evidence type="ECO:0000313" key="2">
    <source>
        <dbReference type="EMBL" id="KAH9287792.1"/>
    </source>
</evidence>
<sequence length="50" mass="5024">RPGPGRGRFEVLGKSQKGCDTGTHGAHPPSTLWPSALDCGGLMGSGCTNA</sequence>
<reference evidence="2 3" key="1">
    <citation type="journal article" date="2021" name="Nat. Plants">
        <title>The Taxus genome provides insights into paclitaxel biosynthesis.</title>
        <authorList>
            <person name="Xiong X."/>
            <person name="Gou J."/>
            <person name="Liao Q."/>
            <person name="Li Y."/>
            <person name="Zhou Q."/>
            <person name="Bi G."/>
            <person name="Li C."/>
            <person name="Du R."/>
            <person name="Wang X."/>
            <person name="Sun T."/>
            <person name="Guo L."/>
            <person name="Liang H."/>
            <person name="Lu P."/>
            <person name="Wu Y."/>
            <person name="Zhang Z."/>
            <person name="Ro D.K."/>
            <person name="Shang Y."/>
            <person name="Huang S."/>
            <person name="Yan J."/>
        </authorList>
    </citation>
    <scope>NUCLEOTIDE SEQUENCE [LARGE SCALE GENOMIC DNA]</scope>
    <source>
        <strain evidence="2">Ta-2019</strain>
    </source>
</reference>
<organism evidence="2 3">
    <name type="scientific">Taxus chinensis</name>
    <name type="common">Chinese yew</name>
    <name type="synonym">Taxus wallichiana var. chinensis</name>
    <dbReference type="NCBI Taxonomy" id="29808"/>
    <lineage>
        <taxon>Eukaryota</taxon>
        <taxon>Viridiplantae</taxon>
        <taxon>Streptophyta</taxon>
        <taxon>Embryophyta</taxon>
        <taxon>Tracheophyta</taxon>
        <taxon>Spermatophyta</taxon>
        <taxon>Pinopsida</taxon>
        <taxon>Pinidae</taxon>
        <taxon>Conifers II</taxon>
        <taxon>Cupressales</taxon>
        <taxon>Taxaceae</taxon>
        <taxon>Taxus</taxon>
    </lineage>
</organism>
<feature type="non-terminal residue" evidence="2">
    <location>
        <position position="50"/>
    </location>
</feature>
<accession>A0AA38BQS0</accession>
<dbReference type="Proteomes" id="UP000824469">
    <property type="component" value="Unassembled WGS sequence"/>
</dbReference>
<name>A0AA38BQS0_TAXCH</name>
<comment type="caution">
    <text evidence="2">The sequence shown here is derived from an EMBL/GenBank/DDBJ whole genome shotgun (WGS) entry which is preliminary data.</text>
</comment>